<sequence>MDRLVAQLLTSDFSGAFAPEAWFTADLFSTVRRTLEVVSILLFLAIIYVFNRLMRVRPDVRPLEHMSESLRGSIVSTNRFVRQWQRIRQRLESPVETEWKIAVLEADSLINDLLRRMGYPGTSTGERLKGISKAQLTSLDALWEAHKVRNMVAHDPQLRLVYRQAREALEGFEVFLREIQILQ</sequence>
<keyword evidence="1" id="KW-1133">Transmembrane helix</keyword>
<dbReference type="EMBL" id="MHST01000018">
    <property type="protein sequence ID" value="OHA48631.1"/>
    <property type="molecule type" value="Genomic_DNA"/>
</dbReference>
<keyword evidence="1" id="KW-0812">Transmembrane</keyword>
<evidence type="ECO:0000313" key="3">
    <source>
        <dbReference type="Proteomes" id="UP000178690"/>
    </source>
</evidence>
<protein>
    <submittedName>
        <fullName evidence="2">Uncharacterized protein</fullName>
    </submittedName>
</protein>
<dbReference type="AlphaFoldDB" id="A0A1G2PLW5"/>
<dbReference type="Proteomes" id="UP000178690">
    <property type="component" value="Unassembled WGS sequence"/>
</dbReference>
<gene>
    <name evidence="2" type="ORF">A2682_02470</name>
</gene>
<dbReference type="STRING" id="1802363.A2682_02470"/>
<reference evidence="2 3" key="1">
    <citation type="journal article" date="2016" name="Nat. Commun.">
        <title>Thousands of microbial genomes shed light on interconnected biogeochemical processes in an aquifer system.</title>
        <authorList>
            <person name="Anantharaman K."/>
            <person name="Brown C.T."/>
            <person name="Hug L.A."/>
            <person name="Sharon I."/>
            <person name="Castelle C.J."/>
            <person name="Probst A.J."/>
            <person name="Thomas B.C."/>
            <person name="Singh A."/>
            <person name="Wilkins M.J."/>
            <person name="Karaoz U."/>
            <person name="Brodie E.L."/>
            <person name="Williams K.H."/>
            <person name="Hubbard S.S."/>
            <person name="Banfield J.F."/>
        </authorList>
    </citation>
    <scope>NUCLEOTIDE SEQUENCE [LARGE SCALE GENOMIC DNA]</scope>
    <source>
        <strain evidence="3">RIFCSPHIGHO2_01_FULL_58_15</strain>
    </source>
</reference>
<evidence type="ECO:0000256" key="1">
    <source>
        <dbReference type="SAM" id="Phobius"/>
    </source>
</evidence>
<keyword evidence="1" id="KW-0472">Membrane</keyword>
<comment type="caution">
    <text evidence="2">The sequence shown here is derived from an EMBL/GenBank/DDBJ whole genome shotgun (WGS) entry which is preliminary data.</text>
</comment>
<proteinExistence type="predicted"/>
<evidence type="ECO:0000313" key="2">
    <source>
        <dbReference type="EMBL" id="OHA48631.1"/>
    </source>
</evidence>
<name>A0A1G2PLW5_TERXR</name>
<feature type="transmembrane region" description="Helical" evidence="1">
    <location>
        <begin position="37"/>
        <end position="54"/>
    </location>
</feature>
<accession>A0A1G2PLW5</accession>
<organism evidence="2 3">
    <name type="scientific">Terrybacteria sp. (strain RIFCSPHIGHO2_01_FULL_58_15)</name>
    <dbReference type="NCBI Taxonomy" id="1802363"/>
    <lineage>
        <taxon>Bacteria</taxon>
        <taxon>Candidatus Terryibacteriota</taxon>
    </lineage>
</organism>